<feature type="compositionally biased region" description="Low complexity" evidence="1">
    <location>
        <begin position="678"/>
        <end position="690"/>
    </location>
</feature>
<evidence type="ECO:0000313" key="4">
    <source>
        <dbReference type="Proteomes" id="UP000009168"/>
    </source>
</evidence>
<evidence type="ECO:0000256" key="1">
    <source>
        <dbReference type="SAM" id="MobiDB-lite"/>
    </source>
</evidence>
<dbReference type="HOGENOM" id="CLU_290941_0_0_1"/>
<dbReference type="InterPro" id="IPR029021">
    <property type="entry name" value="Prot-tyrosine_phosphatase-like"/>
</dbReference>
<dbReference type="RefSeq" id="XP_001027638.2">
    <property type="nucleotide sequence ID" value="XM_001027638.2"/>
</dbReference>
<dbReference type="KEGG" id="tet:TTHERM_00569320"/>
<dbReference type="SUPFAM" id="SSF52799">
    <property type="entry name" value="(Phosphotyrosine protein) phosphatases II"/>
    <property type="match status" value="1"/>
</dbReference>
<organism evidence="3 4">
    <name type="scientific">Tetrahymena thermophila (strain SB210)</name>
    <dbReference type="NCBI Taxonomy" id="312017"/>
    <lineage>
        <taxon>Eukaryota</taxon>
        <taxon>Sar</taxon>
        <taxon>Alveolata</taxon>
        <taxon>Ciliophora</taxon>
        <taxon>Intramacronucleata</taxon>
        <taxon>Oligohymenophorea</taxon>
        <taxon>Hymenostomatida</taxon>
        <taxon>Tetrahymenina</taxon>
        <taxon>Tetrahymenidae</taxon>
        <taxon>Tetrahymena</taxon>
    </lineage>
</organism>
<dbReference type="InterPro" id="IPR000340">
    <property type="entry name" value="Dual-sp_phosphatase_cat-dom"/>
</dbReference>
<dbReference type="Pfam" id="PF00782">
    <property type="entry name" value="DSPc"/>
    <property type="match status" value="1"/>
</dbReference>
<feature type="region of interest" description="Disordered" evidence="1">
    <location>
        <begin position="928"/>
        <end position="959"/>
    </location>
</feature>
<dbReference type="GeneID" id="7823945"/>
<feature type="compositionally biased region" description="Polar residues" evidence="1">
    <location>
        <begin position="734"/>
        <end position="750"/>
    </location>
</feature>
<feature type="region of interest" description="Disordered" evidence="1">
    <location>
        <begin position="241"/>
        <end position="277"/>
    </location>
</feature>
<feature type="compositionally biased region" description="Low complexity" evidence="1">
    <location>
        <begin position="312"/>
        <end position="341"/>
    </location>
</feature>
<dbReference type="InterPro" id="IPR020422">
    <property type="entry name" value="TYR_PHOSPHATASE_DUAL_dom"/>
</dbReference>
<feature type="region of interest" description="Disordered" evidence="1">
    <location>
        <begin position="518"/>
        <end position="546"/>
    </location>
</feature>
<dbReference type="PANTHER" id="PTHR46653">
    <property type="entry name" value="SPECIFICITY PROTEIN PHOSPHATASE, PUTATIVE-RELATED"/>
    <property type="match status" value="1"/>
</dbReference>
<evidence type="ECO:0000259" key="2">
    <source>
        <dbReference type="PROSITE" id="PS50054"/>
    </source>
</evidence>
<dbReference type="EMBL" id="GG662498">
    <property type="protein sequence ID" value="EAS07396.2"/>
    <property type="molecule type" value="Genomic_DNA"/>
</dbReference>
<accession>Q24I42</accession>
<feature type="compositionally biased region" description="Basic and acidic residues" evidence="1">
    <location>
        <begin position="946"/>
        <end position="959"/>
    </location>
</feature>
<feature type="region of interest" description="Disordered" evidence="1">
    <location>
        <begin position="734"/>
        <end position="772"/>
    </location>
</feature>
<sequence>MNLRSCLYFAFKIKDGLFIGDINSPNERDFLVSNKITCIVNCAASQIKPINLNLGIKFISFDWLDNDDQIIIDDNNENMSLIYEFMSRAYENCESVLVCSVRGQSRALTVITAFLMKRYQWSLYKTLEYMNSKRADFEIRATFLKQLLTYEQKLFGQKGCSRNWKDDHQHPDQEASLVRNTYVNSQMISLESRDFFMRSLASREYNSGPRTTKLKWSIQLKMEIPHHEDIQSLNRKQNINQQNQSNSNNQSINSSQNNSGSNQSMKNNSNCTASNSSNQMDSVEILPINQNAFQVPKKSILKAVSSYDKKNINNNSTSSQGQNSISSLSEDSLQNNQSNQSQKKKEVKKISLQKNYDLIEEQNEEYEQSSSEVFLTKQNQKNSQIQQSSLPQKPLNELEKELLVEQQQSSRSYETNSSGERVEQGINIMLESDAVKNSNDFETNRLNSNQDEEVPPLKQPIKQKDRNEIKIFEQNSDRFPKAQINPPAAPTYAQNQKPDFQIQKEKMKNNYFREENTLQDQNKSTPPQQPENSSIKISSQKNNQREEVRVIAVEESDNNQDGVLTEQYKLNYQINESNLDKKNNNLNSIVNKNGSGGYQILNDQQIKNSINLSQYQINSRQTQSLVSQPGSNSSSRQTTPSRKYRKSPFPMAMPQRKIIQSQTAPQSRDNSRKNSVAQIDQGLQIQQQQGNEKKQNGVKQIVSKSPDSSQVQVNINLNINSVNILNQTTNPIYQRQKSPADSETQNNCILQPNFGKISRKSSRPPSETKKRPVTEKVYTEGNQIKDLELMKPQSTKLTRRLQTYTNGDPLNFLPNITFMRQRTPLKNNINLPNTQNLVPKPHKNLELSFQDITTTPNNQAYLQSFTSNNPNSQQLYTNYLNDVDISSQQNTVKSNTSKLKGFKRDNTPVTRVKIPVASPYNNEIRSSSNFDQRRVSTEIGQTRGSSEIRSKRSVSRGKEKDLNNTFSYLNTPINNSGTNTPISTGINPQLMAKYIKNGIKPSYNKLLY</sequence>
<feature type="compositionally biased region" description="Polar residues" evidence="1">
    <location>
        <begin position="658"/>
        <end position="677"/>
    </location>
</feature>
<dbReference type="OrthoDB" id="10252009at2759"/>
<reference evidence="4" key="1">
    <citation type="journal article" date="2006" name="PLoS Biol.">
        <title>Macronuclear genome sequence of the ciliate Tetrahymena thermophila, a model eukaryote.</title>
        <authorList>
            <person name="Eisen J.A."/>
            <person name="Coyne R.S."/>
            <person name="Wu M."/>
            <person name="Wu D."/>
            <person name="Thiagarajan M."/>
            <person name="Wortman J.R."/>
            <person name="Badger J.H."/>
            <person name="Ren Q."/>
            <person name="Amedeo P."/>
            <person name="Jones K.M."/>
            <person name="Tallon L.J."/>
            <person name="Delcher A.L."/>
            <person name="Salzberg S.L."/>
            <person name="Silva J.C."/>
            <person name="Haas B.J."/>
            <person name="Majoros W.H."/>
            <person name="Farzad M."/>
            <person name="Carlton J.M."/>
            <person name="Smith R.K. Jr."/>
            <person name="Garg J."/>
            <person name="Pearlman R.E."/>
            <person name="Karrer K.M."/>
            <person name="Sun L."/>
            <person name="Manning G."/>
            <person name="Elde N.C."/>
            <person name="Turkewitz A.P."/>
            <person name="Asai D.J."/>
            <person name="Wilkes D.E."/>
            <person name="Wang Y."/>
            <person name="Cai H."/>
            <person name="Collins K."/>
            <person name="Stewart B.A."/>
            <person name="Lee S.R."/>
            <person name="Wilamowska K."/>
            <person name="Weinberg Z."/>
            <person name="Ruzzo W.L."/>
            <person name="Wloga D."/>
            <person name="Gaertig J."/>
            <person name="Frankel J."/>
            <person name="Tsao C.-C."/>
            <person name="Gorovsky M.A."/>
            <person name="Keeling P.J."/>
            <person name="Waller R.F."/>
            <person name="Patron N.J."/>
            <person name="Cherry J.M."/>
            <person name="Stover N.A."/>
            <person name="Krieger C.J."/>
            <person name="del Toro C."/>
            <person name="Ryder H.F."/>
            <person name="Williamson S.C."/>
            <person name="Barbeau R.A."/>
            <person name="Hamilton E.P."/>
            <person name="Orias E."/>
        </authorList>
    </citation>
    <scope>NUCLEOTIDE SEQUENCE [LARGE SCALE GENOMIC DNA]</scope>
    <source>
        <strain evidence="4">SB210</strain>
    </source>
</reference>
<dbReference type="CDD" id="cd14498">
    <property type="entry name" value="DSP"/>
    <property type="match status" value="1"/>
</dbReference>
<feature type="compositionally biased region" description="Polar residues" evidence="1">
    <location>
        <begin position="621"/>
        <end position="641"/>
    </location>
</feature>
<dbReference type="STRING" id="312017.Q24I42"/>
<dbReference type="Proteomes" id="UP000009168">
    <property type="component" value="Unassembled WGS sequence"/>
</dbReference>
<proteinExistence type="predicted"/>
<feature type="domain" description="Tyrosine-protein phosphatase" evidence="2">
    <location>
        <begin position="8"/>
        <end position="156"/>
    </location>
</feature>
<dbReference type="PANTHER" id="PTHR46653:SF1">
    <property type="entry name" value="SPECIFICITY PROTEIN PHOSPHATASE, PUTATIVE-RELATED"/>
    <property type="match status" value="1"/>
</dbReference>
<protein>
    <submittedName>
        <fullName evidence="3">Dual specificity phosphatase domain protein</fullName>
    </submittedName>
</protein>
<gene>
    <name evidence="3" type="ORF">TTHERM_00569320</name>
</gene>
<name>Q24I42_TETTS</name>
<feature type="region of interest" description="Disordered" evidence="1">
    <location>
        <begin position="621"/>
        <end position="709"/>
    </location>
</feature>
<dbReference type="AlphaFoldDB" id="Q24I42"/>
<dbReference type="InParanoid" id="Q24I42"/>
<feature type="compositionally biased region" description="Low complexity" evidence="1">
    <location>
        <begin position="532"/>
        <end position="542"/>
    </location>
</feature>
<feature type="region of interest" description="Disordered" evidence="1">
    <location>
        <begin position="311"/>
        <end position="348"/>
    </location>
</feature>
<dbReference type="PROSITE" id="PS50054">
    <property type="entry name" value="TYR_PHOSPHATASE_DUAL"/>
    <property type="match status" value="1"/>
</dbReference>
<dbReference type="Gene3D" id="3.90.190.10">
    <property type="entry name" value="Protein tyrosine phosphatase superfamily"/>
    <property type="match status" value="1"/>
</dbReference>
<keyword evidence="4" id="KW-1185">Reference proteome</keyword>
<feature type="region of interest" description="Disordered" evidence="1">
    <location>
        <begin position="370"/>
        <end position="393"/>
    </location>
</feature>
<evidence type="ECO:0000313" key="3">
    <source>
        <dbReference type="EMBL" id="EAS07396.2"/>
    </source>
</evidence>
<dbReference type="SMART" id="SM00195">
    <property type="entry name" value="DSPc"/>
    <property type="match status" value="1"/>
</dbReference>